<accession>B0D765</accession>
<dbReference type="SUPFAM" id="SSF57903">
    <property type="entry name" value="FYVE/PHD zinc finger"/>
    <property type="match status" value="1"/>
</dbReference>
<dbReference type="InterPro" id="IPR011011">
    <property type="entry name" value="Znf_FYVE_PHD"/>
</dbReference>
<dbReference type="InterPro" id="IPR013083">
    <property type="entry name" value="Znf_RING/FYVE/PHD"/>
</dbReference>
<proteinExistence type="predicted"/>
<dbReference type="OrthoDB" id="2953545at2759"/>
<dbReference type="Proteomes" id="UP000001194">
    <property type="component" value="Unassembled WGS sequence"/>
</dbReference>
<evidence type="ECO:0000313" key="7">
    <source>
        <dbReference type="Proteomes" id="UP000001194"/>
    </source>
</evidence>
<dbReference type="PROSITE" id="PS01359">
    <property type="entry name" value="ZF_PHD_1"/>
    <property type="match status" value="1"/>
</dbReference>
<keyword evidence="7" id="KW-1185">Reference proteome</keyword>
<name>B0D765_LACBS</name>
<feature type="compositionally biased region" description="Low complexity" evidence="4">
    <location>
        <begin position="376"/>
        <end position="386"/>
    </location>
</feature>
<evidence type="ECO:0000256" key="2">
    <source>
        <dbReference type="ARBA" id="ARBA00022771"/>
    </source>
</evidence>
<reference evidence="6 7" key="1">
    <citation type="journal article" date="2008" name="Nature">
        <title>The genome of Laccaria bicolor provides insights into mycorrhizal symbiosis.</title>
        <authorList>
            <person name="Martin F."/>
            <person name="Aerts A."/>
            <person name="Ahren D."/>
            <person name="Brun A."/>
            <person name="Danchin E.G.J."/>
            <person name="Duchaussoy F."/>
            <person name="Gibon J."/>
            <person name="Kohler A."/>
            <person name="Lindquist E."/>
            <person name="Pereda V."/>
            <person name="Salamov A."/>
            <person name="Shapiro H.J."/>
            <person name="Wuyts J."/>
            <person name="Blaudez D."/>
            <person name="Buee M."/>
            <person name="Brokstein P."/>
            <person name="Canbaeck B."/>
            <person name="Cohen D."/>
            <person name="Courty P.E."/>
            <person name="Coutinho P.M."/>
            <person name="Delaruelle C."/>
            <person name="Detter J.C."/>
            <person name="Deveau A."/>
            <person name="DiFazio S."/>
            <person name="Duplessis S."/>
            <person name="Fraissinet-Tachet L."/>
            <person name="Lucic E."/>
            <person name="Frey-Klett P."/>
            <person name="Fourrey C."/>
            <person name="Feussner I."/>
            <person name="Gay G."/>
            <person name="Grimwood J."/>
            <person name="Hoegger P.J."/>
            <person name="Jain P."/>
            <person name="Kilaru S."/>
            <person name="Labbe J."/>
            <person name="Lin Y.C."/>
            <person name="Legue V."/>
            <person name="Le Tacon F."/>
            <person name="Marmeisse R."/>
            <person name="Melayah D."/>
            <person name="Montanini B."/>
            <person name="Muratet M."/>
            <person name="Nehls U."/>
            <person name="Niculita-Hirzel H."/>
            <person name="Oudot-Le Secq M.P."/>
            <person name="Peter M."/>
            <person name="Quesneville H."/>
            <person name="Rajashekar B."/>
            <person name="Reich M."/>
            <person name="Rouhier N."/>
            <person name="Schmutz J."/>
            <person name="Yin T."/>
            <person name="Chalot M."/>
            <person name="Henrissat B."/>
            <person name="Kuees U."/>
            <person name="Lucas S."/>
            <person name="Van de Peer Y."/>
            <person name="Podila G.K."/>
            <person name="Polle A."/>
            <person name="Pukkila P.J."/>
            <person name="Richardson P.M."/>
            <person name="Rouze P."/>
            <person name="Sanders I.R."/>
            <person name="Stajich J.E."/>
            <person name="Tunlid A."/>
            <person name="Tuskan G."/>
            <person name="Grigoriev I.V."/>
        </authorList>
    </citation>
    <scope>NUCLEOTIDE SEQUENCE [LARGE SCALE GENOMIC DNA]</scope>
    <source>
        <strain evidence="7">S238N-H82 / ATCC MYA-4686</strain>
    </source>
</reference>
<keyword evidence="2" id="KW-0863">Zinc-finger</keyword>
<feature type="region of interest" description="Disordered" evidence="4">
    <location>
        <begin position="354"/>
        <end position="436"/>
    </location>
</feature>
<dbReference type="InterPro" id="IPR001965">
    <property type="entry name" value="Znf_PHD"/>
</dbReference>
<feature type="compositionally biased region" description="Basic and acidic residues" evidence="4">
    <location>
        <begin position="387"/>
        <end position="402"/>
    </location>
</feature>
<dbReference type="GO" id="GO:0008270">
    <property type="term" value="F:zinc ion binding"/>
    <property type="evidence" value="ECO:0007669"/>
    <property type="project" value="UniProtKB-KW"/>
</dbReference>
<dbReference type="SMART" id="SM00249">
    <property type="entry name" value="PHD"/>
    <property type="match status" value="1"/>
</dbReference>
<dbReference type="GeneID" id="6075651"/>
<evidence type="ECO:0000256" key="1">
    <source>
        <dbReference type="ARBA" id="ARBA00022723"/>
    </source>
</evidence>
<feature type="domain" description="Zinc finger PHD-type" evidence="5">
    <location>
        <begin position="441"/>
        <end position="488"/>
    </location>
</feature>
<dbReference type="RefSeq" id="XP_001879947.1">
    <property type="nucleotide sequence ID" value="XM_001879912.1"/>
</dbReference>
<dbReference type="KEGG" id="lbc:LACBIDRAFT_318823"/>
<keyword evidence="1" id="KW-0479">Metal-binding</keyword>
<dbReference type="Gene3D" id="3.30.40.10">
    <property type="entry name" value="Zinc/RING finger domain, C3HC4 (zinc finger)"/>
    <property type="match status" value="1"/>
</dbReference>
<organism evidence="7">
    <name type="scientific">Laccaria bicolor (strain S238N-H82 / ATCC MYA-4686)</name>
    <name type="common">Bicoloured deceiver</name>
    <name type="synonym">Laccaria laccata var. bicolor</name>
    <dbReference type="NCBI Taxonomy" id="486041"/>
    <lineage>
        <taxon>Eukaryota</taxon>
        <taxon>Fungi</taxon>
        <taxon>Dikarya</taxon>
        <taxon>Basidiomycota</taxon>
        <taxon>Agaricomycotina</taxon>
        <taxon>Agaricomycetes</taxon>
        <taxon>Agaricomycetidae</taxon>
        <taxon>Agaricales</taxon>
        <taxon>Agaricineae</taxon>
        <taxon>Hydnangiaceae</taxon>
        <taxon>Laccaria</taxon>
    </lineage>
</organism>
<dbReference type="AlphaFoldDB" id="B0D765"/>
<evidence type="ECO:0000313" key="6">
    <source>
        <dbReference type="EMBL" id="EDR09598.1"/>
    </source>
</evidence>
<evidence type="ECO:0000256" key="3">
    <source>
        <dbReference type="ARBA" id="ARBA00022833"/>
    </source>
</evidence>
<sequence>MCLVFIIRVYTTSVTEYPYRESSGEACFVCESDHNLGDIGSLTTSDCPRCSPTITLDLSQGQRVLEHIGAHILYDPAVIQSIEPLCGLCLRPLQLCQFYLAKGKGANGNLRINQKTSKGCLVKMKYSYGIAAESTASSPCSNVPIHCPICPNADPAIWKYFMKLHFKERHKTLDLTKYKYLWKLSKFERSEMKKIWVKRGKVTTKHTKKSKIPSLIVSESHHARIPGMSVASSSFLILFAVLKGNDRETHRLEMDEIPEHEDFGGMDIDEADRGDFDEGEDAEDLDSECGDFLGGMTDSMVGAESDGVGEDWMQDGDFAPARNSTDFEGGVTDGMVGAESDGLREDWMQDNFAPVRNSTDFEGGEFEASINDSSQNNLNPESGSENSGEKESGTKATSHTDEMFPTEVAEPPEVEDPEEESGRSKRKGVPRKGEDRDALDSCLCGIVLNGSEDEVLKCKQAGCETQWFHLKCVEIVQAPRNWVCVACAASGRGRGGKRSCR</sequence>
<dbReference type="HOGENOM" id="CLU_042173_0_0_1"/>
<dbReference type="EMBL" id="DS547099">
    <property type="protein sequence ID" value="EDR09598.1"/>
    <property type="molecule type" value="Genomic_DNA"/>
</dbReference>
<evidence type="ECO:0000256" key="4">
    <source>
        <dbReference type="SAM" id="MobiDB-lite"/>
    </source>
</evidence>
<gene>
    <name evidence="6" type="ORF">LACBIDRAFT_318823</name>
</gene>
<protein>
    <submittedName>
        <fullName evidence="6">Predicted protein</fullName>
    </submittedName>
</protein>
<dbReference type="InParanoid" id="B0D765"/>
<keyword evidence="3" id="KW-0862">Zinc</keyword>
<dbReference type="InterPro" id="IPR019786">
    <property type="entry name" value="Zinc_finger_PHD-type_CS"/>
</dbReference>
<evidence type="ECO:0000259" key="5">
    <source>
        <dbReference type="SMART" id="SM00249"/>
    </source>
</evidence>
<feature type="compositionally biased region" description="Acidic residues" evidence="4">
    <location>
        <begin position="410"/>
        <end position="419"/>
    </location>
</feature>